<gene>
    <name evidence="1" type="ORF">CPT_CIP9_168</name>
</gene>
<dbReference type="EMBL" id="MN882610">
    <property type="protein sequence ID" value="QHS01704.1"/>
    <property type="molecule type" value="Genomic_DNA"/>
</dbReference>
<dbReference type="InterPro" id="IPR020248">
    <property type="entry name" value="Y03I"/>
</dbReference>
<reference evidence="2" key="1">
    <citation type="submission" date="2019-12" db="EMBL/GenBank/DDBJ databases">
        <authorList>
            <person name="Wang K."/>
            <person name="Tamayo M.G."/>
            <person name="Penner T.V."/>
            <person name="Cook B.W.M."/>
            <person name="Court D.A."/>
            <person name="Theriault S.S."/>
        </authorList>
    </citation>
    <scope>NUCLEOTIDE SEQUENCE [LARGE SCALE GENOMIC DNA]</scope>
</reference>
<organism evidence="1 2">
    <name type="scientific">Enterobacter phage vB_EclM_CIP9</name>
    <dbReference type="NCBI Taxonomy" id="2696340"/>
    <lineage>
        <taxon>Viruses</taxon>
        <taxon>Duplodnaviria</taxon>
        <taxon>Heunggongvirae</taxon>
        <taxon>Uroviricota</taxon>
        <taxon>Caudoviricetes</taxon>
        <taxon>Pantevenvirales</taxon>
        <taxon>Straboviridae</taxon>
        <taxon>Tevenvirinae</taxon>
        <taxon>Kanagawavirus</taxon>
        <taxon>Kanagawavirus cipnine</taxon>
    </lineage>
</organism>
<sequence length="77" mass="8959">MRLQINLTGFLDEIGDDVSALPYLLKMYLRDVENLPISIDPLNPGRVELTSEENEVEYSYHLIDDLFYLDIELTPKE</sequence>
<dbReference type="Proteomes" id="UP000465071">
    <property type="component" value="Segment"/>
</dbReference>
<evidence type="ECO:0000313" key="2">
    <source>
        <dbReference type="Proteomes" id="UP000465071"/>
    </source>
</evidence>
<protein>
    <submittedName>
        <fullName evidence="1">Uncharacterized protein</fullName>
    </submittedName>
</protein>
<keyword evidence="2" id="KW-1185">Reference proteome</keyword>
<evidence type="ECO:0000313" key="1">
    <source>
        <dbReference type="EMBL" id="QHS01704.1"/>
    </source>
</evidence>
<dbReference type="Pfam" id="PF17595">
    <property type="entry name" value="DUF5491"/>
    <property type="match status" value="1"/>
</dbReference>
<name>A0A6B9Y1I6_9CAUD</name>
<accession>A0A6B9Y1I6</accession>
<proteinExistence type="predicted"/>